<organism evidence="2">
    <name type="scientific">marine metagenome</name>
    <dbReference type="NCBI Taxonomy" id="408172"/>
    <lineage>
        <taxon>unclassified sequences</taxon>
        <taxon>metagenomes</taxon>
        <taxon>ecological metagenomes</taxon>
    </lineage>
</organism>
<evidence type="ECO:0000313" key="2">
    <source>
        <dbReference type="EMBL" id="SVA39054.1"/>
    </source>
</evidence>
<keyword evidence="1" id="KW-0812">Transmembrane</keyword>
<reference evidence="2" key="1">
    <citation type="submission" date="2018-05" db="EMBL/GenBank/DDBJ databases">
        <authorList>
            <person name="Lanie J.A."/>
            <person name="Ng W.-L."/>
            <person name="Kazmierczak K.M."/>
            <person name="Andrzejewski T.M."/>
            <person name="Davidsen T.M."/>
            <person name="Wayne K.J."/>
            <person name="Tettelin H."/>
            <person name="Glass J.I."/>
            <person name="Rusch D."/>
            <person name="Podicherti R."/>
            <person name="Tsui H.-C.T."/>
            <person name="Winkler M.E."/>
        </authorList>
    </citation>
    <scope>NUCLEOTIDE SEQUENCE</scope>
</reference>
<dbReference type="AlphaFoldDB" id="A0A381VFS5"/>
<gene>
    <name evidence="2" type="ORF">METZ01_LOCUS91908</name>
</gene>
<keyword evidence="1" id="KW-1133">Transmembrane helix</keyword>
<dbReference type="EMBL" id="UINC01008685">
    <property type="protein sequence ID" value="SVA39054.1"/>
    <property type="molecule type" value="Genomic_DNA"/>
</dbReference>
<accession>A0A381VFS5</accession>
<protein>
    <submittedName>
        <fullName evidence="2">Uncharacterized protein</fullName>
    </submittedName>
</protein>
<sequence>MRRNFWLKIGVGVLLLVGVPWLFLKTVQNTIAEPYSIGAATVTEWTLHVQETGQPTPALISLVPSSSLVSQLFQQVFHRTMESLMTPSEPGMPVVLQEEFLAGLQDVFLPNEILAVARTVGLEQAQFNPVCMAVKREPSGGRTRQLFFVVFETPAFNEFRQELAKLYKERGGVLLFDPAALELVLPVASSDADFAGWWPLEVDRVVDCRAPIT</sequence>
<evidence type="ECO:0000256" key="1">
    <source>
        <dbReference type="SAM" id="Phobius"/>
    </source>
</evidence>
<keyword evidence="1" id="KW-0472">Membrane</keyword>
<proteinExistence type="predicted"/>
<name>A0A381VFS5_9ZZZZ</name>
<feature type="transmembrane region" description="Helical" evidence="1">
    <location>
        <begin position="5"/>
        <end position="24"/>
    </location>
</feature>